<dbReference type="RefSeq" id="WP_369741942.1">
    <property type="nucleotide sequence ID" value="NZ_JBGEDP010000002.1"/>
</dbReference>
<organism evidence="11 12">
    <name type="scientific">Mycobacterium servetii</name>
    <dbReference type="NCBI Taxonomy" id="3237418"/>
    <lineage>
        <taxon>Bacteria</taxon>
        <taxon>Bacillati</taxon>
        <taxon>Actinomycetota</taxon>
        <taxon>Actinomycetes</taxon>
        <taxon>Mycobacteriales</taxon>
        <taxon>Mycobacteriaceae</taxon>
        <taxon>Mycobacterium</taxon>
    </lineage>
</organism>
<dbReference type="InterPro" id="IPR001959">
    <property type="entry name" value="Transposase"/>
</dbReference>
<evidence type="ECO:0000256" key="2">
    <source>
        <dbReference type="ARBA" id="ARBA00022578"/>
    </source>
</evidence>
<evidence type="ECO:0000256" key="7">
    <source>
        <dbReference type="SAM" id="MobiDB-lite"/>
    </source>
</evidence>
<evidence type="ECO:0000259" key="8">
    <source>
        <dbReference type="Pfam" id="PF01385"/>
    </source>
</evidence>
<name>A0ABV4CDJ6_9MYCO</name>
<keyword evidence="2" id="KW-0815">Transposition</keyword>
<feature type="compositionally biased region" description="Polar residues" evidence="7">
    <location>
        <begin position="417"/>
        <end position="441"/>
    </location>
</feature>
<accession>A0ABV4CDJ6</accession>
<evidence type="ECO:0000256" key="1">
    <source>
        <dbReference type="ARBA" id="ARBA00008761"/>
    </source>
</evidence>
<evidence type="ECO:0000256" key="3">
    <source>
        <dbReference type="ARBA" id="ARBA00022723"/>
    </source>
</evidence>
<comment type="similarity">
    <text evidence="1">In the C-terminal section; belongs to the transposase 35 family.</text>
</comment>
<evidence type="ECO:0000313" key="11">
    <source>
        <dbReference type="EMBL" id="MEY8018883.1"/>
    </source>
</evidence>
<proteinExistence type="inferred from homology"/>
<dbReference type="Pfam" id="PF12323">
    <property type="entry name" value="HTH_OrfB_IS605"/>
    <property type="match status" value="1"/>
</dbReference>
<sequence>MVDTAAMTELGVGLPPRGKANTARRYRLYPTSEQADRLVSWSHTCRAVWNTALLQRQWAYRGAQRVTLHAAEQCRDLTELRGAYDWVRELPAQCGQQVLRQLDQAYANFWNPLHPAGYPQPKRKRDHTITVPFPGQAVKVRRVSRRMAQVWLPKLGWVRFRLSRPLGGTVRNATVSRDGLGWHIAFGVYQPEPQHRPVNDGVPVGVDVGIACSVFISDENSPRQRPDTLTTGEKKRLAGLERRKARQITYAKKHNAGRYSNRLRRTITEIAALKARQARRRLDWNHKLTTDLANNHGTVAVEDLKVASMSKSVKGTVSQPGQRVAQKRGLNRSIADQGWFEIRRQLGYKTTRHGGQLVAVPAAGTSQTCSQCGTRDPESRQGCGRLFACVHCGHTEHADRNAALTILTKAFSTAGQAGLTTSGRGESQSTRSPKGQGTQHGSRMREPTIPGTAA</sequence>
<keyword evidence="6" id="KW-0233">DNA recombination</keyword>
<feature type="region of interest" description="Disordered" evidence="7">
    <location>
        <begin position="417"/>
        <end position="454"/>
    </location>
</feature>
<dbReference type="NCBIfam" id="NF040570">
    <property type="entry name" value="guided_TnpB"/>
    <property type="match status" value="1"/>
</dbReference>
<dbReference type="Pfam" id="PF07282">
    <property type="entry name" value="Cas12f1-like_TNB"/>
    <property type="match status" value="1"/>
</dbReference>
<dbReference type="Pfam" id="PF01385">
    <property type="entry name" value="OrfB_IS605"/>
    <property type="match status" value="1"/>
</dbReference>
<keyword evidence="11" id="KW-0378">Hydrolase</keyword>
<feature type="domain" description="Cas12f1-like TNB" evidence="9">
    <location>
        <begin position="339"/>
        <end position="406"/>
    </location>
</feature>
<reference evidence="11 12" key="1">
    <citation type="submission" date="2024-08" db="EMBL/GenBank/DDBJ databases">
        <title>Mycobacterium servetensis sp. nov., a novel rapid-growing mycobacterial species recovered from a human patient in Zaragoza, Spain.</title>
        <authorList>
            <person name="Tristancho-Baro A.I."/>
            <person name="Buenestado-Serrano S."/>
            <person name="Garcia De Viedma D."/>
            <person name="Milagro-Beamonte A."/>
            <person name="Burillo N."/>
            <person name="Sanz S."/>
            <person name="Lopez-Calleja A.I."/>
            <person name="Penas-Utrilla D."/>
            <person name="Guardingo M."/>
            <person name="Garcia M.J."/>
            <person name="Vinuelas-Bayon J."/>
        </authorList>
    </citation>
    <scope>NUCLEOTIDE SEQUENCE [LARGE SCALE GENOMIC DNA]</scope>
    <source>
        <strain evidence="12">HUMS_12744610</strain>
    </source>
</reference>
<feature type="domain" description="Probable transposase IS891/IS1136/IS1341" evidence="8">
    <location>
        <begin position="189"/>
        <end position="312"/>
    </location>
</feature>
<keyword evidence="4" id="KW-0862">Zinc</keyword>
<dbReference type="Proteomes" id="UP001564760">
    <property type="component" value="Unassembled WGS sequence"/>
</dbReference>
<comment type="caution">
    <text evidence="11">The sequence shown here is derived from an EMBL/GenBank/DDBJ whole genome shotgun (WGS) entry which is preliminary data.</text>
</comment>
<evidence type="ECO:0000313" key="12">
    <source>
        <dbReference type="Proteomes" id="UP001564760"/>
    </source>
</evidence>
<keyword evidence="5" id="KW-0238">DNA-binding</keyword>
<keyword evidence="3" id="KW-0479">Metal-binding</keyword>
<evidence type="ECO:0000256" key="5">
    <source>
        <dbReference type="ARBA" id="ARBA00023125"/>
    </source>
</evidence>
<evidence type="ECO:0000259" key="10">
    <source>
        <dbReference type="Pfam" id="PF12323"/>
    </source>
</evidence>
<evidence type="ECO:0000259" key="9">
    <source>
        <dbReference type="Pfam" id="PF07282"/>
    </source>
</evidence>
<feature type="domain" description="Transposase putative helix-turn-helix" evidence="10">
    <location>
        <begin position="21"/>
        <end position="61"/>
    </location>
</feature>
<gene>
    <name evidence="11" type="ORF">AB8998_29990</name>
</gene>
<dbReference type="InterPro" id="IPR021027">
    <property type="entry name" value="Transposase_put_HTH"/>
</dbReference>
<keyword evidence="12" id="KW-1185">Reference proteome</keyword>
<dbReference type="EMBL" id="JBGEDP010000002">
    <property type="protein sequence ID" value="MEY8018883.1"/>
    <property type="molecule type" value="Genomic_DNA"/>
</dbReference>
<protein>
    <submittedName>
        <fullName evidence="11">RNA-guided endonuclease InsQ/TnpB family protein</fullName>
    </submittedName>
</protein>
<dbReference type="InterPro" id="IPR010095">
    <property type="entry name" value="Cas12f1-like_TNB"/>
</dbReference>
<keyword evidence="11" id="KW-0255">Endonuclease</keyword>
<dbReference type="GO" id="GO:0004519">
    <property type="term" value="F:endonuclease activity"/>
    <property type="evidence" value="ECO:0007669"/>
    <property type="project" value="UniProtKB-KW"/>
</dbReference>
<evidence type="ECO:0000256" key="6">
    <source>
        <dbReference type="ARBA" id="ARBA00023172"/>
    </source>
</evidence>
<evidence type="ECO:0000256" key="4">
    <source>
        <dbReference type="ARBA" id="ARBA00022833"/>
    </source>
</evidence>
<keyword evidence="11" id="KW-0540">Nuclease</keyword>